<name>A0A135L4M6_9BACI</name>
<organism evidence="6 7">
    <name type="scientific">Tepidibacillus decaturensis</name>
    <dbReference type="NCBI Taxonomy" id="1413211"/>
    <lineage>
        <taxon>Bacteria</taxon>
        <taxon>Bacillati</taxon>
        <taxon>Bacillota</taxon>
        <taxon>Bacilli</taxon>
        <taxon>Bacillales</taxon>
        <taxon>Bacillaceae</taxon>
        <taxon>Tepidibacillus</taxon>
    </lineage>
</organism>
<evidence type="ECO:0000256" key="4">
    <source>
        <dbReference type="ARBA" id="ARBA00023136"/>
    </source>
</evidence>
<keyword evidence="4" id="KW-0472">Membrane</keyword>
<dbReference type="RefSeq" id="WP_068725007.1">
    <property type="nucleotide sequence ID" value="NZ_LSKU01000001.1"/>
</dbReference>
<protein>
    <recommendedName>
        <fullName evidence="5">DUF1232 domain-containing protein</fullName>
    </recommendedName>
</protein>
<keyword evidence="7" id="KW-1185">Reference proteome</keyword>
<dbReference type="InterPro" id="IPR010652">
    <property type="entry name" value="DUF1232"/>
</dbReference>
<dbReference type="EMBL" id="LSKU01000001">
    <property type="protein sequence ID" value="KXG43911.1"/>
    <property type="molecule type" value="Genomic_DNA"/>
</dbReference>
<dbReference type="GO" id="GO:0012505">
    <property type="term" value="C:endomembrane system"/>
    <property type="evidence" value="ECO:0007669"/>
    <property type="project" value="UniProtKB-SubCell"/>
</dbReference>
<dbReference type="OrthoDB" id="9793277at2"/>
<keyword evidence="3" id="KW-1133">Transmembrane helix</keyword>
<evidence type="ECO:0000256" key="3">
    <source>
        <dbReference type="ARBA" id="ARBA00022989"/>
    </source>
</evidence>
<evidence type="ECO:0000256" key="1">
    <source>
        <dbReference type="ARBA" id="ARBA00004127"/>
    </source>
</evidence>
<accession>A0A135L4M6</accession>
<evidence type="ECO:0000313" key="6">
    <source>
        <dbReference type="EMBL" id="KXG43911.1"/>
    </source>
</evidence>
<evidence type="ECO:0000259" key="5">
    <source>
        <dbReference type="Pfam" id="PF06803"/>
    </source>
</evidence>
<sequence length="84" mass="9534">MYLYFKDPHTSKTKKGLIGAALLYFIMPFDVVSDLIPVLGLVDDGIAIAIVWSMVEKELRQYAQQLDSDIIDITSEVEIIEEEK</sequence>
<evidence type="ECO:0000256" key="2">
    <source>
        <dbReference type="ARBA" id="ARBA00022692"/>
    </source>
</evidence>
<dbReference type="Proteomes" id="UP000070352">
    <property type="component" value="Unassembled WGS sequence"/>
</dbReference>
<gene>
    <name evidence="6" type="ORF">U473_07745</name>
</gene>
<comment type="subcellular location">
    <subcellularLocation>
        <location evidence="1">Endomembrane system</location>
        <topology evidence="1">Multi-pass membrane protein</topology>
    </subcellularLocation>
</comment>
<comment type="caution">
    <text evidence="6">The sequence shown here is derived from an EMBL/GenBank/DDBJ whole genome shotgun (WGS) entry which is preliminary data.</text>
</comment>
<reference evidence="6 7" key="1">
    <citation type="submission" date="2016-02" db="EMBL/GenBank/DDBJ databases">
        <title>Draft Genome for Tepidibacillus decaturensis nov. sp. Strain Z9, an Anaerobic, Moderately Thermophilic and Heterotrophic Bacterium from Deep Subsurface of the Illinois Basin, USA.</title>
        <authorList>
            <person name="Dong Y."/>
            <person name="Chang J.Y."/>
            <person name="Sanford R."/>
            <person name="Fouke B.W."/>
        </authorList>
    </citation>
    <scope>NUCLEOTIDE SEQUENCE [LARGE SCALE GENOMIC DNA]</scope>
    <source>
        <strain evidence="6 7">Z9</strain>
    </source>
</reference>
<evidence type="ECO:0000313" key="7">
    <source>
        <dbReference type="Proteomes" id="UP000070352"/>
    </source>
</evidence>
<keyword evidence="2" id="KW-0812">Transmembrane</keyword>
<dbReference type="AlphaFoldDB" id="A0A135L4M6"/>
<dbReference type="Pfam" id="PF06803">
    <property type="entry name" value="DUF1232"/>
    <property type="match status" value="1"/>
</dbReference>
<proteinExistence type="predicted"/>
<feature type="domain" description="DUF1232" evidence="5">
    <location>
        <begin position="15"/>
        <end position="49"/>
    </location>
</feature>